<dbReference type="InterPro" id="IPR029033">
    <property type="entry name" value="His_PPase_superfam"/>
</dbReference>
<name>A0ABW5GEM9_9PSEU</name>
<dbReference type="EMBL" id="JBHUKU010000002">
    <property type="protein sequence ID" value="MFD2457564.1"/>
    <property type="molecule type" value="Genomic_DNA"/>
</dbReference>
<evidence type="ECO:0000256" key="3">
    <source>
        <dbReference type="RuleBase" id="RU003476"/>
    </source>
</evidence>
<reference evidence="6" key="1">
    <citation type="journal article" date="2019" name="Int. J. Syst. Evol. Microbiol.">
        <title>The Global Catalogue of Microorganisms (GCM) 10K type strain sequencing project: providing services to taxonomists for standard genome sequencing and annotation.</title>
        <authorList>
            <consortium name="The Broad Institute Genomics Platform"/>
            <consortium name="The Broad Institute Genome Sequencing Center for Infectious Disease"/>
            <person name="Wu L."/>
            <person name="Ma J."/>
        </authorList>
    </citation>
    <scope>NUCLEOTIDE SEQUENCE [LARGE SCALE GENOMIC DNA]</scope>
    <source>
        <strain evidence="6">CGMCC 4.7643</strain>
    </source>
</reference>
<dbReference type="PROSITE" id="PS00893">
    <property type="entry name" value="NUDIX_BOX"/>
    <property type="match status" value="1"/>
</dbReference>
<comment type="caution">
    <text evidence="5">The sequence shown here is derived from an EMBL/GenBank/DDBJ whole genome shotgun (WGS) entry which is preliminary data.</text>
</comment>
<dbReference type="InterPro" id="IPR051325">
    <property type="entry name" value="Nudix_hydrolase_domain"/>
</dbReference>
<dbReference type="CDD" id="cd03673">
    <property type="entry name" value="NUDIX_Ap6A_hydrolase"/>
    <property type="match status" value="1"/>
</dbReference>
<keyword evidence="6" id="KW-1185">Reference proteome</keyword>
<dbReference type="InterPro" id="IPR000086">
    <property type="entry name" value="NUDIX_hydrolase_dom"/>
</dbReference>
<accession>A0ABW5GEM9</accession>
<evidence type="ECO:0000256" key="2">
    <source>
        <dbReference type="ARBA" id="ARBA00022801"/>
    </source>
</evidence>
<feature type="domain" description="Nudix hydrolase" evidence="4">
    <location>
        <begin position="3"/>
        <end position="135"/>
    </location>
</feature>
<dbReference type="Pfam" id="PF00293">
    <property type="entry name" value="NUDIX"/>
    <property type="match status" value="1"/>
</dbReference>
<dbReference type="Gene3D" id="3.40.50.1240">
    <property type="entry name" value="Phosphoglycerate mutase-like"/>
    <property type="match status" value="1"/>
</dbReference>
<dbReference type="Pfam" id="PF00300">
    <property type="entry name" value="His_Phos_1"/>
    <property type="match status" value="1"/>
</dbReference>
<dbReference type="InterPro" id="IPR015797">
    <property type="entry name" value="NUDIX_hydrolase-like_dom_sf"/>
</dbReference>
<dbReference type="SUPFAM" id="SSF55811">
    <property type="entry name" value="Nudix"/>
    <property type="match status" value="1"/>
</dbReference>
<evidence type="ECO:0000313" key="6">
    <source>
        <dbReference type="Proteomes" id="UP001597419"/>
    </source>
</evidence>
<evidence type="ECO:0000313" key="5">
    <source>
        <dbReference type="EMBL" id="MFD2457564.1"/>
    </source>
</evidence>
<proteinExistence type="inferred from homology"/>
<gene>
    <name evidence="5" type="ORF">ACFSYJ_03090</name>
</gene>
<dbReference type="Proteomes" id="UP001597419">
    <property type="component" value="Unassembled WGS sequence"/>
</dbReference>
<organism evidence="5 6">
    <name type="scientific">Amycolatopsis samaneae</name>
    <dbReference type="NCBI Taxonomy" id="664691"/>
    <lineage>
        <taxon>Bacteria</taxon>
        <taxon>Bacillati</taxon>
        <taxon>Actinomycetota</taxon>
        <taxon>Actinomycetes</taxon>
        <taxon>Pseudonocardiales</taxon>
        <taxon>Pseudonocardiaceae</taxon>
        <taxon>Amycolatopsis</taxon>
    </lineage>
</organism>
<dbReference type="SUPFAM" id="SSF53254">
    <property type="entry name" value="Phosphoglycerate mutase-like"/>
    <property type="match status" value="1"/>
</dbReference>
<dbReference type="PROSITE" id="PS51462">
    <property type="entry name" value="NUDIX"/>
    <property type="match status" value="1"/>
</dbReference>
<comment type="similarity">
    <text evidence="1 3">Belongs to the Nudix hydrolase family.</text>
</comment>
<dbReference type="InterPro" id="IPR020084">
    <property type="entry name" value="NUDIX_hydrolase_CS"/>
</dbReference>
<evidence type="ECO:0000256" key="1">
    <source>
        <dbReference type="ARBA" id="ARBA00005582"/>
    </source>
</evidence>
<protein>
    <submittedName>
        <fullName evidence="5">NUDIX domain-containing protein</fullName>
    </submittedName>
</protein>
<evidence type="ECO:0000259" key="4">
    <source>
        <dbReference type="PROSITE" id="PS51462"/>
    </source>
</evidence>
<dbReference type="InterPro" id="IPR013078">
    <property type="entry name" value="His_Pase_superF_clade-1"/>
</dbReference>
<sequence>MTTEVRASGAVLWRRTGDGIEVALVHRPRYDDWSLPKGKLDRGETLAAAAVREIHEETGFRAVLGRYLTRVGYAVPLRNGTGTADKTVDYFSAEAVSGGFAPNEEVDELRWLGYEAAEKLLTRDTDVRVLRDFCALPPELTTVLLARHAKAGKREDWNGDDDLRPLSDAGHRQAQALRELLTFYRPDRVLSAPRLRCVQTVRGIAEDLGTEVRHEPLLSEQDYWADPVLGLARLLAIAGDGGTPLICSQGGVIPDVVNALAERDGVDLPTSRGGVVPSKKGSFWVLSFLPPSGDNGPKLVAADYFSGALPVPAPTAR</sequence>
<dbReference type="Gene3D" id="3.90.79.10">
    <property type="entry name" value="Nucleoside Triphosphate Pyrophosphohydrolase"/>
    <property type="match status" value="1"/>
</dbReference>
<dbReference type="SMART" id="SM00855">
    <property type="entry name" value="PGAM"/>
    <property type="match status" value="1"/>
</dbReference>
<dbReference type="CDD" id="cd07067">
    <property type="entry name" value="HP_PGM_like"/>
    <property type="match status" value="1"/>
</dbReference>
<dbReference type="PANTHER" id="PTHR21340">
    <property type="entry name" value="DIADENOSINE 5,5-P1,P4-TETRAPHOSPHATE PYROPHOSPHOHYDROLASE MUTT"/>
    <property type="match status" value="1"/>
</dbReference>
<dbReference type="RefSeq" id="WP_345388993.1">
    <property type="nucleotide sequence ID" value="NZ_BAABHG010000003.1"/>
</dbReference>
<keyword evidence="2 3" id="KW-0378">Hydrolase</keyword>
<dbReference type="InterPro" id="IPR020476">
    <property type="entry name" value="Nudix_hydrolase"/>
</dbReference>
<dbReference type="PANTHER" id="PTHR21340:SF0">
    <property type="entry name" value="BIS(5'-NUCLEOSYL)-TETRAPHOSPHATASE [ASYMMETRICAL]"/>
    <property type="match status" value="1"/>
</dbReference>
<dbReference type="PRINTS" id="PR00502">
    <property type="entry name" value="NUDIXFAMILY"/>
</dbReference>